<gene>
    <name evidence="2" type="ORF">JCM7686_pAMI6p149</name>
</gene>
<feature type="chain" id="PRO_5004534409" evidence="1">
    <location>
        <begin position="25"/>
        <end position="154"/>
    </location>
</feature>
<name>S5XVD9_PARAH</name>
<proteinExistence type="predicted"/>
<evidence type="ECO:0000313" key="2">
    <source>
        <dbReference type="EMBL" id="AGT11479.1"/>
    </source>
</evidence>
<feature type="signal peptide" evidence="1">
    <location>
        <begin position="1"/>
        <end position="24"/>
    </location>
</feature>
<dbReference type="AlphaFoldDB" id="S5XVD9"/>
<dbReference type="EMBL" id="CP006654">
    <property type="protein sequence ID" value="AGT11479.1"/>
    <property type="molecule type" value="Genomic_DNA"/>
</dbReference>
<dbReference type="HOGENOM" id="CLU_133199_1_0_5"/>
<keyword evidence="1" id="KW-0732">Signal</keyword>
<geneLocation type="plasmid" evidence="2 3">
    <name>pAMI6</name>
</geneLocation>
<keyword evidence="3" id="KW-1185">Reference proteome</keyword>
<accession>S5XVD9</accession>
<reference evidence="2 3" key="1">
    <citation type="journal article" date="2014" name="BMC Genomics">
        <title>Architecture and functions of a multipartite genome of the methylotrophic bacterium Paracoccus aminophilus JCM 7686, containing primary and secondary chromids.</title>
        <authorList>
            <person name="Dziewit L."/>
            <person name="Czarnecki J."/>
            <person name="Wibberg D."/>
            <person name="Radlinska M."/>
            <person name="Mrozek P."/>
            <person name="Szymczak M."/>
            <person name="Schluter A."/>
            <person name="Puhler A."/>
            <person name="Bartosik D."/>
        </authorList>
    </citation>
    <scope>NUCLEOTIDE SEQUENCE [LARGE SCALE GENOMIC DNA]</scope>
    <source>
        <strain evidence="2">JCM 7686</strain>
        <plasmid evidence="3">Plasmid pAMI6</plasmid>
    </source>
</reference>
<dbReference type="Proteomes" id="UP000015480">
    <property type="component" value="Plasmid pAMI6"/>
</dbReference>
<organism evidence="2 3">
    <name type="scientific">Paracoccus aminophilus JCM 7686</name>
    <dbReference type="NCBI Taxonomy" id="1367847"/>
    <lineage>
        <taxon>Bacteria</taxon>
        <taxon>Pseudomonadati</taxon>
        <taxon>Pseudomonadota</taxon>
        <taxon>Alphaproteobacteria</taxon>
        <taxon>Rhodobacterales</taxon>
        <taxon>Paracoccaceae</taxon>
        <taxon>Paracoccus</taxon>
    </lineage>
</organism>
<sequence length="154" mass="16022">MIRALLTLLPLALAPSLWGQTSWADEPGGLTLELNAVQDSPRQSEDQAQGPGACQLTVVTTNATGQAFDRAAWQVAVFDTGGVVRGLPVLDFGALTSGKTKVAVFELPGRPCAEIGRIVVNDVADCRIAGGQEAPDLCLNHLAARSLTAIAFGL</sequence>
<evidence type="ECO:0000313" key="3">
    <source>
        <dbReference type="Proteomes" id="UP000015480"/>
    </source>
</evidence>
<dbReference type="OrthoDB" id="7707524at2"/>
<dbReference type="KEGG" id="pami:JCM7686_pAMI6p149"/>
<protein>
    <submittedName>
        <fullName evidence="2">Uncharacterized protein</fullName>
    </submittedName>
</protein>
<dbReference type="RefSeq" id="WP_020953250.1">
    <property type="nucleotide sequence ID" value="NC_022044.1"/>
</dbReference>
<keyword evidence="2" id="KW-0614">Plasmid</keyword>
<evidence type="ECO:0000256" key="1">
    <source>
        <dbReference type="SAM" id="SignalP"/>
    </source>
</evidence>
<dbReference type="PATRIC" id="fig|1367847.3.peg.4461"/>